<organism evidence="1 2">
    <name type="scientific">Variovorax guangxiensis</name>
    <dbReference type="NCBI Taxonomy" id="1775474"/>
    <lineage>
        <taxon>Bacteria</taxon>
        <taxon>Pseudomonadati</taxon>
        <taxon>Pseudomonadota</taxon>
        <taxon>Betaproteobacteria</taxon>
        <taxon>Burkholderiales</taxon>
        <taxon>Comamonadaceae</taxon>
        <taxon>Variovorax</taxon>
    </lineage>
</organism>
<proteinExistence type="predicted"/>
<dbReference type="Pfam" id="PF11625">
    <property type="entry name" value="DUF3253"/>
    <property type="match status" value="1"/>
</dbReference>
<dbReference type="AlphaFoldDB" id="A0A502DHW0"/>
<dbReference type="RefSeq" id="WP_140844903.1">
    <property type="nucleotide sequence ID" value="NZ_RCZI01000008.1"/>
</dbReference>
<dbReference type="OrthoDB" id="6183357at2"/>
<evidence type="ECO:0000313" key="2">
    <source>
        <dbReference type="Proteomes" id="UP000319212"/>
    </source>
</evidence>
<dbReference type="Proteomes" id="UP000319212">
    <property type="component" value="Unassembled WGS sequence"/>
</dbReference>
<comment type="caution">
    <text evidence="1">The sequence shown here is derived from an EMBL/GenBank/DDBJ whole genome shotgun (WGS) entry which is preliminary data.</text>
</comment>
<sequence>MPEANAQEEQVIADAMLALLAARAPSASICPSDVARALSSDERIWRSQMPAIRRVAAHLAAVGRVKVTRGAEEVDALSKGGPIRIRRP</sequence>
<dbReference type="SUPFAM" id="SSF46785">
    <property type="entry name" value="Winged helix' DNA-binding domain"/>
    <property type="match status" value="1"/>
</dbReference>
<accession>A0A502DHW0</accession>
<dbReference type="Gene3D" id="1.10.10.10">
    <property type="entry name" value="Winged helix-like DNA-binding domain superfamily/Winged helix DNA-binding domain"/>
    <property type="match status" value="1"/>
</dbReference>
<reference evidence="1 2" key="1">
    <citation type="journal article" date="2019" name="Environ. Microbiol.">
        <title>Species interactions and distinct microbial communities in high Arctic permafrost affected cryosols are associated with the CH4 and CO2 gas fluxes.</title>
        <authorList>
            <person name="Altshuler I."/>
            <person name="Hamel J."/>
            <person name="Turney S."/>
            <person name="Magnuson E."/>
            <person name="Levesque R."/>
            <person name="Greer C."/>
            <person name="Whyte L.G."/>
        </authorList>
    </citation>
    <scope>NUCLEOTIDE SEQUENCE [LARGE SCALE GENOMIC DNA]</scope>
    <source>
        <strain evidence="1 2">S06.C</strain>
    </source>
</reference>
<dbReference type="InterPro" id="IPR021660">
    <property type="entry name" value="DUF3253"/>
</dbReference>
<gene>
    <name evidence="1" type="ORF">EAH82_19685</name>
</gene>
<dbReference type="InterPro" id="IPR036388">
    <property type="entry name" value="WH-like_DNA-bd_sf"/>
</dbReference>
<dbReference type="EMBL" id="RCZI01000008">
    <property type="protein sequence ID" value="TPG23701.1"/>
    <property type="molecule type" value="Genomic_DNA"/>
</dbReference>
<protein>
    <submittedName>
        <fullName evidence="1">DUF3253 domain-containing protein</fullName>
    </submittedName>
</protein>
<name>A0A502DHW0_9BURK</name>
<evidence type="ECO:0000313" key="1">
    <source>
        <dbReference type="EMBL" id="TPG23701.1"/>
    </source>
</evidence>
<dbReference type="InterPro" id="IPR036390">
    <property type="entry name" value="WH_DNA-bd_sf"/>
</dbReference>